<dbReference type="RefSeq" id="XP_005790407.1">
    <property type="nucleotide sequence ID" value="XM_005790350.1"/>
</dbReference>
<dbReference type="STRING" id="2903.R1DR41"/>
<dbReference type="KEGG" id="ehx:EMIHUDRAFT_448934"/>
<dbReference type="eggNOG" id="KOG3099">
    <property type="taxonomic scope" value="Eukaryota"/>
</dbReference>
<keyword evidence="3" id="KW-0460">Magnesium</keyword>
<feature type="domain" description="Aminoglycoside phosphotransferase" evidence="4">
    <location>
        <begin position="387"/>
        <end position="625"/>
    </location>
</feature>
<dbReference type="Gene3D" id="3.30.540.10">
    <property type="entry name" value="Fructose-1,6-Bisphosphatase, subunit A, domain 1"/>
    <property type="match status" value="1"/>
</dbReference>
<dbReference type="EnsemblProtists" id="EOD37978">
    <property type="protein sequence ID" value="EOD37978"/>
    <property type="gene ID" value="EMIHUDRAFT_448934"/>
</dbReference>
<dbReference type="SUPFAM" id="SSF56655">
    <property type="entry name" value="Carbohydrate phosphatase"/>
    <property type="match status" value="1"/>
</dbReference>
<sequence>MQVLGTTALGTTFPVPLNALLSTCVDAARLGCREIRAVQANRESNGLDVMSKPGEEFRYTVLTEADLAAQQAIVSALRAAWPGLLVVGEEDDAAAAEKGVPGEAPPVLRKDLCADAACERAVPMADIAVFVDPLDGTREFVEGRLGNEGGEPQVLYALVGAGSGALGRGDSSNALLQAARAAALAQGGTVGGAGNKLRSVAEGRADLAIMHFGTSLWDTAAPEALALVRASGGRVSDLFGAPLVHRTGGPLKNALGVVASAKGCGAAHASLCKAMRSDPRALALLAESAGPREAWGAQAADVARGLDGRLDGRPLCRRWLGEAVGGGELLRYDAPEEGAFRGMIAFYKRVVMGELDAARDKAREQPAKLARDARSFGAGFLGSAACAQLLAAGVHAPRAYRVEMRPDEASPIDSAFSMLLSDFSPEAGWTQARRSLAALARLHAFFWEGGAFSTSGGEAAAELEAAVWPAGMYTQPSMQPAAQFDRLAAKYTEHSERLGPRFHAAEELAGVDSERLQTLGQRLQRVARDAAAESHPFDDVAAGAGGAGGNAARRFRTLIHGDPKAANLLLHEGGAVGFIDFQWTGWGLAATDVAHHVCAAFAPDALAQEGALLDHYHASLLAAAAEFGGAPSLPSRAQFQAQYVAAILDMGRIVLAYQWSRADFETPSLNRNGYNKDVRCAAWLAARCDRALAEWERGRAR</sequence>
<feature type="binding site" evidence="3">
    <location>
        <position position="135"/>
    </location>
    <ligand>
        <name>Mg(2+)</name>
        <dbReference type="ChEBI" id="CHEBI:18420"/>
        <label>1</label>
        <note>catalytic</note>
    </ligand>
</feature>
<comment type="similarity">
    <text evidence="1">Belongs to the inositol monophosphatase superfamily.</text>
</comment>
<proteinExistence type="inferred from homology"/>
<reference evidence="6" key="1">
    <citation type="journal article" date="2013" name="Nature">
        <title>Pan genome of the phytoplankton Emiliania underpins its global distribution.</title>
        <authorList>
            <person name="Read B.A."/>
            <person name="Kegel J."/>
            <person name="Klute M.J."/>
            <person name="Kuo A."/>
            <person name="Lefebvre S.C."/>
            <person name="Maumus F."/>
            <person name="Mayer C."/>
            <person name="Miller J."/>
            <person name="Monier A."/>
            <person name="Salamov A."/>
            <person name="Young J."/>
            <person name="Aguilar M."/>
            <person name="Claverie J.M."/>
            <person name="Frickenhaus S."/>
            <person name="Gonzalez K."/>
            <person name="Herman E.K."/>
            <person name="Lin Y.C."/>
            <person name="Napier J."/>
            <person name="Ogata H."/>
            <person name="Sarno A.F."/>
            <person name="Shmutz J."/>
            <person name="Schroeder D."/>
            <person name="de Vargas C."/>
            <person name="Verret F."/>
            <person name="von Dassow P."/>
            <person name="Valentin K."/>
            <person name="Van de Peer Y."/>
            <person name="Wheeler G."/>
            <person name="Dacks J.B."/>
            <person name="Delwiche C.F."/>
            <person name="Dyhrman S.T."/>
            <person name="Glockner G."/>
            <person name="John U."/>
            <person name="Richards T."/>
            <person name="Worden A.Z."/>
            <person name="Zhang X."/>
            <person name="Grigoriev I.V."/>
            <person name="Allen A.E."/>
            <person name="Bidle K."/>
            <person name="Borodovsky M."/>
            <person name="Bowler C."/>
            <person name="Brownlee C."/>
            <person name="Cock J.M."/>
            <person name="Elias M."/>
            <person name="Gladyshev V.N."/>
            <person name="Groth M."/>
            <person name="Guda C."/>
            <person name="Hadaegh A."/>
            <person name="Iglesias-Rodriguez M.D."/>
            <person name="Jenkins J."/>
            <person name="Jones B.M."/>
            <person name="Lawson T."/>
            <person name="Leese F."/>
            <person name="Lindquist E."/>
            <person name="Lobanov A."/>
            <person name="Lomsadze A."/>
            <person name="Malik S.B."/>
            <person name="Marsh M.E."/>
            <person name="Mackinder L."/>
            <person name="Mock T."/>
            <person name="Mueller-Roeber B."/>
            <person name="Pagarete A."/>
            <person name="Parker M."/>
            <person name="Probert I."/>
            <person name="Quesneville H."/>
            <person name="Raines C."/>
            <person name="Rensing S.A."/>
            <person name="Riano-Pachon D.M."/>
            <person name="Richier S."/>
            <person name="Rokitta S."/>
            <person name="Shiraiwa Y."/>
            <person name="Soanes D.M."/>
            <person name="van der Giezen M."/>
            <person name="Wahlund T.M."/>
            <person name="Williams B."/>
            <person name="Wilson W."/>
            <person name="Wolfe G."/>
            <person name="Wurch L.L."/>
        </authorList>
    </citation>
    <scope>NUCLEOTIDE SEQUENCE</scope>
</reference>
<feature type="binding site" evidence="3">
    <location>
        <position position="132"/>
    </location>
    <ligand>
        <name>Mg(2+)</name>
        <dbReference type="ChEBI" id="CHEBI:18420"/>
        <label>1</label>
        <note>catalytic</note>
    </ligand>
</feature>
<dbReference type="Pfam" id="PF01636">
    <property type="entry name" value="APH"/>
    <property type="match status" value="1"/>
</dbReference>
<reference evidence="5" key="2">
    <citation type="submission" date="2024-10" db="UniProtKB">
        <authorList>
            <consortium name="EnsemblProtists"/>
        </authorList>
    </citation>
    <scope>IDENTIFICATION</scope>
</reference>
<feature type="binding site" evidence="3">
    <location>
        <position position="134"/>
    </location>
    <ligand>
        <name>Mg(2+)</name>
        <dbReference type="ChEBI" id="CHEBI:18420"/>
        <label>1</label>
        <note>catalytic</note>
    </ligand>
</feature>
<dbReference type="GO" id="GO:0046872">
    <property type="term" value="F:metal ion binding"/>
    <property type="evidence" value="ECO:0007669"/>
    <property type="project" value="UniProtKB-KW"/>
</dbReference>
<evidence type="ECO:0000256" key="1">
    <source>
        <dbReference type="ARBA" id="ARBA00009759"/>
    </source>
</evidence>
<evidence type="ECO:0000313" key="5">
    <source>
        <dbReference type="EnsemblProtists" id="EOD37978"/>
    </source>
</evidence>
<dbReference type="GeneID" id="17283537"/>
<dbReference type="Proteomes" id="UP000013827">
    <property type="component" value="Unassembled WGS sequence"/>
</dbReference>
<evidence type="ECO:0000256" key="3">
    <source>
        <dbReference type="PIRSR" id="PIRSR600760-2"/>
    </source>
</evidence>
<dbReference type="HOGENOM" id="CLU_393540_0_0_1"/>
<dbReference type="SUPFAM" id="SSF56112">
    <property type="entry name" value="Protein kinase-like (PK-like)"/>
    <property type="match status" value="1"/>
</dbReference>
<dbReference type="Gene3D" id="3.40.190.80">
    <property type="match status" value="1"/>
</dbReference>
<keyword evidence="3" id="KW-0479">Metal-binding</keyword>
<dbReference type="Gene3D" id="3.90.1200.10">
    <property type="match status" value="1"/>
</dbReference>
<dbReference type="InterPro" id="IPR002575">
    <property type="entry name" value="Aminoglycoside_PTrfase"/>
</dbReference>
<dbReference type="AlphaFoldDB" id="A0A0D3KQE3"/>
<dbReference type="PANTHER" id="PTHR43028:SF5">
    <property type="entry name" value="3'(2'),5'-BISPHOSPHATE NUCLEOTIDASE 1"/>
    <property type="match status" value="1"/>
</dbReference>
<name>A0A0D3KQE3_EMIH1</name>
<organism evidence="5 6">
    <name type="scientific">Emiliania huxleyi (strain CCMP1516)</name>
    <dbReference type="NCBI Taxonomy" id="280463"/>
    <lineage>
        <taxon>Eukaryota</taxon>
        <taxon>Haptista</taxon>
        <taxon>Haptophyta</taxon>
        <taxon>Prymnesiophyceae</taxon>
        <taxon>Isochrysidales</taxon>
        <taxon>Noelaerhabdaceae</taxon>
        <taxon>Emiliania</taxon>
    </lineage>
</organism>
<evidence type="ECO:0000256" key="2">
    <source>
        <dbReference type="ARBA" id="ARBA00012633"/>
    </source>
</evidence>
<dbReference type="InterPro" id="IPR000760">
    <property type="entry name" value="Inositol_monophosphatase-like"/>
</dbReference>
<dbReference type="InterPro" id="IPR050725">
    <property type="entry name" value="CysQ/Inositol_MonoPase"/>
</dbReference>
<keyword evidence="6" id="KW-1185">Reference proteome</keyword>
<feature type="binding site" evidence="3">
    <location>
        <position position="218"/>
    </location>
    <ligand>
        <name>Mg(2+)</name>
        <dbReference type="ChEBI" id="CHEBI:18420"/>
        <label>1</label>
        <note>catalytic</note>
    </ligand>
</feature>
<comment type="cofactor">
    <cofactor evidence="3">
        <name>Mg(2+)</name>
        <dbReference type="ChEBI" id="CHEBI:18420"/>
    </cofactor>
</comment>
<dbReference type="InterPro" id="IPR011009">
    <property type="entry name" value="Kinase-like_dom_sf"/>
</dbReference>
<dbReference type="EC" id="3.1.3.7" evidence="2"/>
<dbReference type="GO" id="GO:0008441">
    <property type="term" value="F:3'(2'),5'-bisphosphate nucleotidase activity"/>
    <property type="evidence" value="ECO:0007669"/>
    <property type="project" value="UniProtKB-EC"/>
</dbReference>
<evidence type="ECO:0000259" key="4">
    <source>
        <dbReference type="Pfam" id="PF01636"/>
    </source>
</evidence>
<dbReference type="PaxDb" id="2903-EOD37978"/>
<protein>
    <recommendedName>
        <fullName evidence="2">3'(2'),5'-bisphosphate nucleotidase</fullName>
        <ecNumber evidence="2">3.1.3.7</ecNumber>
    </recommendedName>
</protein>
<accession>A0A0D3KQE3</accession>
<dbReference type="PANTHER" id="PTHR43028">
    <property type="entry name" value="3'(2'),5'-BISPHOSPHATE NUCLEOTIDASE 1"/>
    <property type="match status" value="1"/>
</dbReference>
<feature type="binding site" evidence="3">
    <location>
        <position position="89"/>
    </location>
    <ligand>
        <name>Mg(2+)</name>
        <dbReference type="ChEBI" id="CHEBI:18420"/>
        <label>1</label>
        <note>catalytic</note>
    </ligand>
</feature>
<evidence type="ECO:0000313" key="6">
    <source>
        <dbReference type="Proteomes" id="UP000013827"/>
    </source>
</evidence>
<dbReference type="Pfam" id="PF00459">
    <property type="entry name" value="Inositol_P"/>
    <property type="match status" value="2"/>
</dbReference>